<proteinExistence type="predicted"/>
<organism evidence="2 3">
    <name type="scientific">Dreissena polymorpha</name>
    <name type="common">Zebra mussel</name>
    <name type="synonym">Mytilus polymorpha</name>
    <dbReference type="NCBI Taxonomy" id="45954"/>
    <lineage>
        <taxon>Eukaryota</taxon>
        <taxon>Metazoa</taxon>
        <taxon>Spiralia</taxon>
        <taxon>Lophotrochozoa</taxon>
        <taxon>Mollusca</taxon>
        <taxon>Bivalvia</taxon>
        <taxon>Autobranchia</taxon>
        <taxon>Heteroconchia</taxon>
        <taxon>Euheterodonta</taxon>
        <taxon>Imparidentia</taxon>
        <taxon>Neoheterodontei</taxon>
        <taxon>Myida</taxon>
        <taxon>Dreissenoidea</taxon>
        <taxon>Dreissenidae</taxon>
        <taxon>Dreissena</taxon>
    </lineage>
</organism>
<keyword evidence="3" id="KW-1185">Reference proteome</keyword>
<dbReference type="Proteomes" id="UP000828390">
    <property type="component" value="Unassembled WGS sequence"/>
</dbReference>
<sequence length="87" mass="10341">MYYLYSQCARHCQLSYLNVSRPLLEHLPPPWAQHNLAFHLHSLYSQFVRHCQLSYLTLPRPLRQHLPPPRAQHNPPRHLHSFSTHSA</sequence>
<name>A0A9D4RMY3_DREPO</name>
<dbReference type="EMBL" id="JAIWYP010000002">
    <property type="protein sequence ID" value="KAH3872190.1"/>
    <property type="molecule type" value="Genomic_DNA"/>
</dbReference>
<dbReference type="AlphaFoldDB" id="A0A9D4RMY3"/>
<comment type="caution">
    <text evidence="2">The sequence shown here is derived from an EMBL/GenBank/DDBJ whole genome shotgun (WGS) entry which is preliminary data.</text>
</comment>
<reference evidence="2" key="2">
    <citation type="submission" date="2020-11" db="EMBL/GenBank/DDBJ databases">
        <authorList>
            <person name="McCartney M.A."/>
            <person name="Auch B."/>
            <person name="Kono T."/>
            <person name="Mallez S."/>
            <person name="Becker A."/>
            <person name="Gohl D.M."/>
            <person name="Silverstein K.A.T."/>
            <person name="Koren S."/>
            <person name="Bechman K.B."/>
            <person name="Herman A."/>
            <person name="Abrahante J.E."/>
            <person name="Garbe J."/>
        </authorList>
    </citation>
    <scope>NUCLEOTIDE SEQUENCE</scope>
    <source>
        <strain evidence="2">Duluth1</strain>
        <tissue evidence="2">Whole animal</tissue>
    </source>
</reference>
<feature type="region of interest" description="Disordered" evidence="1">
    <location>
        <begin position="64"/>
        <end position="87"/>
    </location>
</feature>
<protein>
    <submittedName>
        <fullName evidence="2">Uncharacterized protein</fullName>
    </submittedName>
</protein>
<accession>A0A9D4RMY3</accession>
<gene>
    <name evidence="2" type="ORF">DPMN_035405</name>
</gene>
<evidence type="ECO:0000256" key="1">
    <source>
        <dbReference type="SAM" id="MobiDB-lite"/>
    </source>
</evidence>
<evidence type="ECO:0000313" key="2">
    <source>
        <dbReference type="EMBL" id="KAH3872190.1"/>
    </source>
</evidence>
<reference evidence="2" key="1">
    <citation type="journal article" date="2019" name="bioRxiv">
        <title>The Genome of the Zebra Mussel, Dreissena polymorpha: A Resource for Invasive Species Research.</title>
        <authorList>
            <person name="McCartney M.A."/>
            <person name="Auch B."/>
            <person name="Kono T."/>
            <person name="Mallez S."/>
            <person name="Zhang Y."/>
            <person name="Obille A."/>
            <person name="Becker A."/>
            <person name="Abrahante J.E."/>
            <person name="Garbe J."/>
            <person name="Badalamenti J.P."/>
            <person name="Herman A."/>
            <person name="Mangelson H."/>
            <person name="Liachko I."/>
            <person name="Sullivan S."/>
            <person name="Sone E.D."/>
            <person name="Koren S."/>
            <person name="Silverstein K.A.T."/>
            <person name="Beckman K.B."/>
            <person name="Gohl D.M."/>
        </authorList>
    </citation>
    <scope>NUCLEOTIDE SEQUENCE</scope>
    <source>
        <strain evidence="2">Duluth1</strain>
        <tissue evidence="2">Whole animal</tissue>
    </source>
</reference>
<evidence type="ECO:0000313" key="3">
    <source>
        <dbReference type="Proteomes" id="UP000828390"/>
    </source>
</evidence>